<accession>A0ABM0MDH3</accession>
<dbReference type="GeneID" id="100375625"/>
<reference evidence="4" key="1">
    <citation type="submission" date="2025-08" db="UniProtKB">
        <authorList>
            <consortium name="RefSeq"/>
        </authorList>
    </citation>
    <scope>IDENTIFICATION</scope>
    <source>
        <tissue evidence="4">Testes</tissue>
    </source>
</reference>
<feature type="signal peptide" evidence="2">
    <location>
        <begin position="1"/>
        <end position="23"/>
    </location>
</feature>
<feature type="chain" id="PRO_5046019262" evidence="2">
    <location>
        <begin position="24"/>
        <end position="159"/>
    </location>
</feature>
<dbReference type="Proteomes" id="UP000694865">
    <property type="component" value="Unplaced"/>
</dbReference>
<proteinExistence type="predicted"/>
<evidence type="ECO:0000313" key="3">
    <source>
        <dbReference type="Proteomes" id="UP000694865"/>
    </source>
</evidence>
<keyword evidence="2" id="KW-0732">Signal</keyword>
<evidence type="ECO:0000313" key="4">
    <source>
        <dbReference type="RefSeq" id="XP_006818064.1"/>
    </source>
</evidence>
<keyword evidence="1" id="KW-0472">Membrane</keyword>
<sequence length="159" mass="17888">MATVKTYVILSAFLILFVAKCSAEDASITQQVQQFMKQMRLNIREGWKAFTKTMQPHVDKYLTPYLQGFYTFTDETSKELFGMEAAKLPRHAEKNTPEIVTAVLTSFWLILALVVAVMSGAGSSLYISAFLFLLYGIFGASWCLKRVIYTSGLFCTCSM</sequence>
<gene>
    <name evidence="4" type="primary">LOC100375625</name>
</gene>
<evidence type="ECO:0000256" key="1">
    <source>
        <dbReference type="SAM" id="Phobius"/>
    </source>
</evidence>
<evidence type="ECO:0000256" key="2">
    <source>
        <dbReference type="SAM" id="SignalP"/>
    </source>
</evidence>
<name>A0ABM0MDH3_SACKO</name>
<feature type="transmembrane region" description="Helical" evidence="1">
    <location>
        <begin position="125"/>
        <end position="144"/>
    </location>
</feature>
<organism evidence="3 4">
    <name type="scientific">Saccoglossus kowalevskii</name>
    <name type="common">Acorn worm</name>
    <dbReference type="NCBI Taxonomy" id="10224"/>
    <lineage>
        <taxon>Eukaryota</taxon>
        <taxon>Metazoa</taxon>
        <taxon>Hemichordata</taxon>
        <taxon>Enteropneusta</taxon>
        <taxon>Harrimaniidae</taxon>
        <taxon>Saccoglossus</taxon>
    </lineage>
</organism>
<feature type="transmembrane region" description="Helical" evidence="1">
    <location>
        <begin position="99"/>
        <end position="118"/>
    </location>
</feature>
<keyword evidence="1" id="KW-0812">Transmembrane</keyword>
<keyword evidence="1" id="KW-1133">Transmembrane helix</keyword>
<keyword evidence="3" id="KW-1185">Reference proteome</keyword>
<dbReference type="RefSeq" id="XP_006818064.1">
    <property type="nucleotide sequence ID" value="XM_006818001.1"/>
</dbReference>
<protein>
    <submittedName>
        <fullName evidence="4">Uncharacterized protein LOC100375625</fullName>
    </submittedName>
</protein>